<evidence type="ECO:0008006" key="3">
    <source>
        <dbReference type="Google" id="ProtNLM"/>
    </source>
</evidence>
<organism evidence="1 2">
    <name type="scientific">Sediminicola luteus</name>
    <dbReference type="NCBI Taxonomy" id="319238"/>
    <lineage>
        <taxon>Bacteria</taxon>
        <taxon>Pseudomonadati</taxon>
        <taxon>Bacteroidota</taxon>
        <taxon>Flavobacteriia</taxon>
        <taxon>Flavobacteriales</taxon>
        <taxon>Flavobacteriaceae</taxon>
        <taxon>Sediminicola</taxon>
    </lineage>
</organism>
<sequence length="294" mass="33657">MPHILKNELITVQIDLPQEQYQGSRFDWTGKITAVTYQNKSVTGIERTDLEVSQHCGKGFYNEFGIDQPLGFETTEIGDWFHKIGVGLLRKDSDTYDFQRAYEVQPAEFNVTKNDTKISITCSSRLHNDYGYVLHKEIALMEGGFRISYQLRNTGKKSIETSEYSHNFLMVDEELIGRNYHLKFPFSLQPDHFGETVNPERKVVVGNNDFSFLGTPEEQFFFSNLSGSNKVTAQWELQNSNSKIGIRETGSFPAHSINLWGWTHVISPELFHSISLPAGQTSEWSRTYEAFTIT</sequence>
<protein>
    <recommendedName>
        <fullName evidence="3">Alpha-galactosidase</fullName>
    </recommendedName>
</protein>
<name>A0ABV2TZC8_9FLAO</name>
<dbReference type="EMBL" id="JBEWYP010000010">
    <property type="protein sequence ID" value="MET7030636.1"/>
    <property type="molecule type" value="Genomic_DNA"/>
</dbReference>
<dbReference type="RefSeq" id="WP_354619428.1">
    <property type="nucleotide sequence ID" value="NZ_JBEWYP010000010.1"/>
</dbReference>
<accession>A0ABV2TZC8</accession>
<evidence type="ECO:0000313" key="1">
    <source>
        <dbReference type="EMBL" id="MET7030636.1"/>
    </source>
</evidence>
<dbReference type="Proteomes" id="UP001549773">
    <property type="component" value="Unassembled WGS sequence"/>
</dbReference>
<comment type="caution">
    <text evidence="1">The sequence shown here is derived from an EMBL/GenBank/DDBJ whole genome shotgun (WGS) entry which is preliminary data.</text>
</comment>
<keyword evidence="2" id="KW-1185">Reference proteome</keyword>
<evidence type="ECO:0000313" key="2">
    <source>
        <dbReference type="Proteomes" id="UP001549773"/>
    </source>
</evidence>
<gene>
    <name evidence="1" type="ORF">ABXZ32_14610</name>
</gene>
<proteinExistence type="predicted"/>
<reference evidence="1 2" key="1">
    <citation type="submission" date="2024-07" db="EMBL/GenBank/DDBJ databases">
        <title>The genome sequence of type strain Sediminicola luteus GDMCC 1.2596T.</title>
        <authorList>
            <person name="Liu Y."/>
        </authorList>
    </citation>
    <scope>NUCLEOTIDE SEQUENCE [LARGE SCALE GENOMIC DNA]</scope>
    <source>
        <strain evidence="1 2">GDMCC 1.2596</strain>
    </source>
</reference>